<dbReference type="InterPro" id="IPR044125">
    <property type="entry name" value="Adenylation_DNA_ligase_IV"/>
</dbReference>
<keyword evidence="11" id="KW-0067">ATP-binding</keyword>
<evidence type="ECO:0000313" key="24">
    <source>
        <dbReference type="Proteomes" id="UP001515480"/>
    </source>
</evidence>
<evidence type="ECO:0000256" key="9">
    <source>
        <dbReference type="ARBA" id="ARBA00022741"/>
    </source>
</evidence>
<evidence type="ECO:0000256" key="19">
    <source>
        <dbReference type="RuleBase" id="RU004196"/>
    </source>
</evidence>
<evidence type="ECO:0000259" key="22">
    <source>
        <dbReference type="PROSITE" id="PS50172"/>
    </source>
</evidence>
<protein>
    <recommendedName>
        <fullName evidence="5">DNA ligase 4</fullName>
        <ecNumber evidence="4">6.5.1.1</ecNumber>
    </recommendedName>
    <alternativeName>
        <fullName evidence="17">DNA ligase IV</fullName>
    </alternativeName>
    <alternativeName>
        <fullName evidence="16">Polydeoxyribonucleotide synthase [ATP] 4</fullName>
    </alternativeName>
</protein>
<dbReference type="InterPro" id="IPR012308">
    <property type="entry name" value="DNA_ligase_ATP-dep_N"/>
</dbReference>
<evidence type="ECO:0000256" key="1">
    <source>
        <dbReference type="ARBA" id="ARBA00001946"/>
    </source>
</evidence>
<comment type="caution">
    <text evidence="23">The sequence shown here is derived from an EMBL/GenBank/DDBJ whole genome shotgun (WGS) entry which is preliminary data.</text>
</comment>
<keyword evidence="13" id="KW-0233">DNA recombination</keyword>
<keyword evidence="10" id="KW-0227">DNA damage</keyword>
<keyword evidence="15" id="KW-0539">Nucleus</keyword>
<dbReference type="GO" id="GO:0046872">
    <property type="term" value="F:metal ion binding"/>
    <property type="evidence" value="ECO:0007669"/>
    <property type="project" value="UniProtKB-KW"/>
</dbReference>
<dbReference type="InterPro" id="IPR012310">
    <property type="entry name" value="DNA_ligase_ATP-dep_cent"/>
</dbReference>
<dbReference type="Pfam" id="PF04679">
    <property type="entry name" value="DNA_ligase_A_C"/>
    <property type="match status" value="1"/>
</dbReference>
<keyword evidence="8" id="KW-0677">Repeat</keyword>
<dbReference type="Proteomes" id="UP001515480">
    <property type="component" value="Unassembled WGS sequence"/>
</dbReference>
<evidence type="ECO:0000256" key="15">
    <source>
        <dbReference type="ARBA" id="ARBA00023242"/>
    </source>
</evidence>
<keyword evidence="14" id="KW-0234">DNA repair</keyword>
<dbReference type="GO" id="GO:0032807">
    <property type="term" value="C:DNA ligase IV complex"/>
    <property type="evidence" value="ECO:0007669"/>
    <property type="project" value="TreeGrafter"/>
</dbReference>
<comment type="subcellular location">
    <subcellularLocation>
        <location evidence="2">Nucleus</location>
    </subcellularLocation>
</comment>
<evidence type="ECO:0000256" key="20">
    <source>
        <dbReference type="SAM" id="MobiDB-lite"/>
    </source>
</evidence>
<evidence type="ECO:0000256" key="4">
    <source>
        <dbReference type="ARBA" id="ARBA00012727"/>
    </source>
</evidence>
<dbReference type="Gene3D" id="2.40.50.140">
    <property type="entry name" value="Nucleic acid-binding proteins"/>
    <property type="match status" value="1"/>
</dbReference>
<name>A0AB34JMW8_PRYPA</name>
<evidence type="ECO:0000256" key="3">
    <source>
        <dbReference type="ARBA" id="ARBA00007572"/>
    </source>
</evidence>
<dbReference type="GO" id="GO:0003677">
    <property type="term" value="F:DNA binding"/>
    <property type="evidence" value="ECO:0007669"/>
    <property type="project" value="InterPro"/>
</dbReference>
<dbReference type="GO" id="GO:0005524">
    <property type="term" value="F:ATP binding"/>
    <property type="evidence" value="ECO:0007669"/>
    <property type="project" value="UniProtKB-KW"/>
</dbReference>
<dbReference type="Gene3D" id="1.10.3260.10">
    <property type="entry name" value="DNA ligase, ATP-dependent, N-terminal domain"/>
    <property type="match status" value="1"/>
</dbReference>
<keyword evidence="7" id="KW-0479">Metal-binding</keyword>
<dbReference type="InterPro" id="IPR012340">
    <property type="entry name" value="NA-bd_OB-fold"/>
</dbReference>
<proteinExistence type="inferred from homology"/>
<accession>A0AB34JMW8</accession>
<evidence type="ECO:0000256" key="7">
    <source>
        <dbReference type="ARBA" id="ARBA00022723"/>
    </source>
</evidence>
<dbReference type="PANTHER" id="PTHR45997:SF1">
    <property type="entry name" value="DNA LIGASE 4"/>
    <property type="match status" value="1"/>
</dbReference>
<evidence type="ECO:0000313" key="23">
    <source>
        <dbReference type="EMBL" id="KAL1522355.1"/>
    </source>
</evidence>
<comment type="similarity">
    <text evidence="3 19">Belongs to the ATP-dependent DNA ligase family.</text>
</comment>
<dbReference type="Pfam" id="PF01068">
    <property type="entry name" value="DNA_ligase_A_M"/>
    <property type="match status" value="1"/>
</dbReference>
<reference evidence="23 24" key="1">
    <citation type="journal article" date="2024" name="Science">
        <title>Giant polyketide synthase enzymes in the biosynthesis of giant marine polyether toxins.</title>
        <authorList>
            <person name="Fallon T.R."/>
            <person name="Shende V.V."/>
            <person name="Wierzbicki I.H."/>
            <person name="Pendleton A.L."/>
            <person name="Watervoot N.F."/>
            <person name="Auber R.P."/>
            <person name="Gonzalez D.J."/>
            <person name="Wisecaver J.H."/>
            <person name="Moore B.S."/>
        </authorList>
    </citation>
    <scope>NUCLEOTIDE SEQUENCE [LARGE SCALE GENOMIC DNA]</scope>
    <source>
        <strain evidence="23 24">12B1</strain>
    </source>
</reference>
<dbReference type="InterPro" id="IPR036599">
    <property type="entry name" value="DNA_ligase_N_sf"/>
</dbReference>
<evidence type="ECO:0000256" key="12">
    <source>
        <dbReference type="ARBA" id="ARBA00022842"/>
    </source>
</evidence>
<feature type="region of interest" description="Disordered" evidence="20">
    <location>
        <begin position="810"/>
        <end position="832"/>
    </location>
</feature>
<dbReference type="GO" id="GO:0003910">
    <property type="term" value="F:DNA ligase (ATP) activity"/>
    <property type="evidence" value="ECO:0007669"/>
    <property type="project" value="UniProtKB-EC"/>
</dbReference>
<keyword evidence="6" id="KW-0436">Ligase</keyword>
<evidence type="ECO:0000256" key="13">
    <source>
        <dbReference type="ARBA" id="ARBA00023172"/>
    </source>
</evidence>
<feature type="domain" description="ATP-dependent DNA ligase family profile" evidence="21">
    <location>
        <begin position="350"/>
        <end position="485"/>
    </location>
</feature>
<evidence type="ECO:0000256" key="17">
    <source>
        <dbReference type="ARBA" id="ARBA00031942"/>
    </source>
</evidence>
<evidence type="ECO:0000256" key="14">
    <source>
        <dbReference type="ARBA" id="ARBA00023204"/>
    </source>
</evidence>
<dbReference type="Pfam" id="PF04675">
    <property type="entry name" value="DNA_ligase_A_N"/>
    <property type="match status" value="1"/>
</dbReference>
<dbReference type="InterPro" id="IPR012309">
    <property type="entry name" value="DNA_ligase_ATP-dep_C"/>
</dbReference>
<evidence type="ECO:0000256" key="5">
    <source>
        <dbReference type="ARBA" id="ARBA00022073"/>
    </source>
</evidence>
<dbReference type="GO" id="GO:0006297">
    <property type="term" value="P:nucleotide-excision repair, DNA gap filling"/>
    <property type="evidence" value="ECO:0007669"/>
    <property type="project" value="TreeGrafter"/>
</dbReference>
<dbReference type="SUPFAM" id="SSF52113">
    <property type="entry name" value="BRCT domain"/>
    <property type="match status" value="2"/>
</dbReference>
<dbReference type="SUPFAM" id="SSF50249">
    <property type="entry name" value="Nucleic acid-binding proteins"/>
    <property type="match status" value="1"/>
</dbReference>
<keyword evidence="24" id="KW-1185">Reference proteome</keyword>
<dbReference type="SUPFAM" id="SSF117018">
    <property type="entry name" value="ATP-dependent DNA ligase DNA-binding domain"/>
    <property type="match status" value="1"/>
</dbReference>
<comment type="cofactor">
    <cofactor evidence="1">
        <name>Mg(2+)</name>
        <dbReference type="ChEBI" id="CHEBI:18420"/>
    </cofactor>
</comment>
<sequence>MAGEEMPFEQLCLCCDALAKATDRSAKPKMLRQLWTVYGKGTHDLFPLMRLLLPQLDTLRPVYRVKQAQLAKIYVDMLCLDPTKPDAQAVLNWKRPTSGGARSADQGNFPEVVYSAIKARCKQRSQIKEPITIRRVNELLDDFARADGTSEKTKILSTMFSLMTAQEQRWLIRIVLKDMVIGLNETSILNLLHPDAYELYNSVCDLQAMCTACADPSFRLESISLQLFKPVKPRLAARGHWLDIPKHVGRKGKIVVEFKLDGERLLLHWQRGKNGEPNKAQWWTRNCNDFTAWYGEVMEPVLQESLPHDLESIVLDGEMMVWNRSTGDYSPFGENRSLADFRKRFGDEHQPCYVVFDLLYLNGEVVSALPLRERREKLARSVRWKKHSMELSEQTVVAGDTQQELRIELARWLDRAMAIGYEGVLFKALESPYVPGCRDWDWAKLKPDYVKAMGDTLDLLIIASYYGAGVRRGGAISHFLLGVRAPDYEKKQHSSEHPLFYPFCKVGTGYSTPRLIQLREELKPAQHPWHKTARPPHLCNWVPSKTDDEPDFWYEPAKSLLMEVHAYEITASTVMRPCGYTLRFPRCVKIRDDKAWNECETFDEILRRLNDNQARISSAKRLAEDVAKEAASYDEGPKKPRSSARPAVKISAQFQMADLSQVVKESDALRGVVAVLRYTGSDKSVMPELQSLVTRLGGKVHANPTSATTHIISADERPGAQVAAWVKRAVQEGVSYDIVHASWLRACGAAGKRVPLEPQHVLYASEDSQAAMRELMDAWGDRYAEEATRESILMSMEMVRRGVEAAARAGGGIESGKRKRGEEAAGDSSGACQAIQTLSESAEDREERIAQQVRQLEDSDVAALETRYSMFRGIVAYAPRPSAQLRLRLGGAKILSSPHASVTHVVLPKSAAADGRLAEARAAFLQAQIDSSGDSYTKWFVSSDWLDACESEGKHLEEKRFQLLERGSMS</sequence>
<dbReference type="SUPFAM" id="SSF56091">
    <property type="entry name" value="DNA ligase/mRNA capping enzyme, catalytic domain"/>
    <property type="match status" value="1"/>
</dbReference>
<evidence type="ECO:0000256" key="8">
    <source>
        <dbReference type="ARBA" id="ARBA00022737"/>
    </source>
</evidence>
<dbReference type="PROSITE" id="PS50172">
    <property type="entry name" value="BRCT"/>
    <property type="match status" value="2"/>
</dbReference>
<evidence type="ECO:0000256" key="10">
    <source>
        <dbReference type="ARBA" id="ARBA00022763"/>
    </source>
</evidence>
<feature type="domain" description="BRCT" evidence="22">
    <location>
        <begin position="866"/>
        <end position="963"/>
    </location>
</feature>
<dbReference type="EC" id="6.5.1.1" evidence="4"/>
<evidence type="ECO:0000259" key="21">
    <source>
        <dbReference type="PROSITE" id="PS50160"/>
    </source>
</evidence>
<comment type="catalytic activity">
    <reaction evidence="18">
        <text>ATP + (deoxyribonucleotide)n-3'-hydroxyl + 5'-phospho-(deoxyribonucleotide)m = (deoxyribonucleotide)n+m + AMP + diphosphate.</text>
        <dbReference type="EC" id="6.5.1.1"/>
    </reaction>
</comment>
<keyword evidence="12" id="KW-0460">Magnesium</keyword>
<dbReference type="CDD" id="cd07968">
    <property type="entry name" value="OBF_DNA_ligase_IV"/>
    <property type="match status" value="1"/>
</dbReference>
<feature type="domain" description="BRCT" evidence="22">
    <location>
        <begin position="664"/>
        <end position="761"/>
    </location>
</feature>
<dbReference type="SMART" id="SM00292">
    <property type="entry name" value="BRCT"/>
    <property type="match status" value="2"/>
</dbReference>
<evidence type="ECO:0000256" key="16">
    <source>
        <dbReference type="ARBA" id="ARBA00030676"/>
    </source>
</evidence>
<dbReference type="Pfam" id="PF00533">
    <property type="entry name" value="BRCT"/>
    <property type="match status" value="1"/>
</dbReference>
<dbReference type="GO" id="GO:0006303">
    <property type="term" value="P:double-strand break repair via nonhomologous end joining"/>
    <property type="evidence" value="ECO:0007669"/>
    <property type="project" value="TreeGrafter"/>
</dbReference>
<dbReference type="InterPro" id="IPR036420">
    <property type="entry name" value="BRCT_dom_sf"/>
</dbReference>
<evidence type="ECO:0000256" key="2">
    <source>
        <dbReference type="ARBA" id="ARBA00004123"/>
    </source>
</evidence>
<dbReference type="NCBIfam" id="TIGR00574">
    <property type="entry name" value="dnl1"/>
    <property type="match status" value="1"/>
</dbReference>
<dbReference type="CDD" id="cd07903">
    <property type="entry name" value="Adenylation_DNA_ligase_IV"/>
    <property type="match status" value="1"/>
</dbReference>
<dbReference type="InterPro" id="IPR001357">
    <property type="entry name" value="BRCT_dom"/>
</dbReference>
<dbReference type="Gene3D" id="3.30.470.30">
    <property type="entry name" value="DNA ligase/mRNA capping enzyme"/>
    <property type="match status" value="1"/>
</dbReference>
<dbReference type="PROSITE" id="PS50160">
    <property type="entry name" value="DNA_LIGASE_A3"/>
    <property type="match status" value="1"/>
</dbReference>
<evidence type="ECO:0000256" key="18">
    <source>
        <dbReference type="ARBA" id="ARBA00034003"/>
    </source>
</evidence>
<evidence type="ECO:0000256" key="6">
    <source>
        <dbReference type="ARBA" id="ARBA00022598"/>
    </source>
</evidence>
<gene>
    <name evidence="23" type="ORF">AB1Y20_017347</name>
</gene>
<dbReference type="GO" id="GO:0006310">
    <property type="term" value="P:DNA recombination"/>
    <property type="evidence" value="ECO:0007669"/>
    <property type="project" value="UniProtKB-KW"/>
</dbReference>
<dbReference type="GO" id="GO:0071897">
    <property type="term" value="P:DNA biosynthetic process"/>
    <property type="evidence" value="ECO:0007669"/>
    <property type="project" value="InterPro"/>
</dbReference>
<organism evidence="23 24">
    <name type="scientific">Prymnesium parvum</name>
    <name type="common">Toxic golden alga</name>
    <dbReference type="NCBI Taxonomy" id="97485"/>
    <lineage>
        <taxon>Eukaryota</taxon>
        <taxon>Haptista</taxon>
        <taxon>Haptophyta</taxon>
        <taxon>Prymnesiophyceae</taxon>
        <taxon>Prymnesiales</taxon>
        <taxon>Prymnesiaceae</taxon>
        <taxon>Prymnesium</taxon>
    </lineage>
</organism>
<keyword evidence="9" id="KW-0547">Nucleotide-binding</keyword>
<evidence type="ECO:0000256" key="11">
    <source>
        <dbReference type="ARBA" id="ARBA00022840"/>
    </source>
</evidence>
<dbReference type="InterPro" id="IPR000977">
    <property type="entry name" value="DNA_ligase_ATP-dep"/>
</dbReference>
<dbReference type="PANTHER" id="PTHR45997">
    <property type="entry name" value="DNA LIGASE 4"/>
    <property type="match status" value="1"/>
</dbReference>
<dbReference type="AlphaFoldDB" id="A0AB34JMW8"/>
<dbReference type="Gene3D" id="3.40.50.10190">
    <property type="entry name" value="BRCT domain"/>
    <property type="match status" value="2"/>
</dbReference>
<dbReference type="EMBL" id="JBGBPQ010000006">
    <property type="protein sequence ID" value="KAL1522355.1"/>
    <property type="molecule type" value="Genomic_DNA"/>
</dbReference>
<dbReference type="InterPro" id="IPR029710">
    <property type="entry name" value="LIG4"/>
</dbReference>